<feature type="compositionally biased region" description="Polar residues" evidence="2">
    <location>
        <begin position="243"/>
        <end position="270"/>
    </location>
</feature>
<protein>
    <recommendedName>
        <fullName evidence="3">RRM domain-containing protein</fullName>
    </recommendedName>
</protein>
<dbReference type="Proteomes" id="UP000292702">
    <property type="component" value="Unassembled WGS sequence"/>
</dbReference>
<name>A0A4R0RIH7_9APHY</name>
<reference evidence="4 5" key="1">
    <citation type="submission" date="2018-11" db="EMBL/GenBank/DDBJ databases">
        <title>Genome assembly of Steccherinum ochraceum LE-BIN_3174, the white-rot fungus of the Steccherinaceae family (The Residual Polyporoid clade, Polyporales, Basidiomycota).</title>
        <authorList>
            <person name="Fedorova T.V."/>
            <person name="Glazunova O.A."/>
            <person name="Landesman E.O."/>
            <person name="Moiseenko K.V."/>
            <person name="Psurtseva N.V."/>
            <person name="Savinova O.S."/>
            <person name="Shakhova N.V."/>
            <person name="Tyazhelova T.V."/>
            <person name="Vasina D.V."/>
        </authorList>
    </citation>
    <scope>NUCLEOTIDE SEQUENCE [LARGE SCALE GENOMIC DNA]</scope>
    <source>
        <strain evidence="4 5">LE-BIN_3174</strain>
    </source>
</reference>
<dbReference type="Pfam" id="PF00076">
    <property type="entry name" value="RRM_1"/>
    <property type="match status" value="1"/>
</dbReference>
<dbReference type="SUPFAM" id="SSF54928">
    <property type="entry name" value="RNA-binding domain, RBD"/>
    <property type="match status" value="1"/>
</dbReference>
<evidence type="ECO:0000313" key="5">
    <source>
        <dbReference type="Proteomes" id="UP000292702"/>
    </source>
</evidence>
<dbReference type="InterPro" id="IPR012677">
    <property type="entry name" value="Nucleotide-bd_a/b_plait_sf"/>
</dbReference>
<dbReference type="SMART" id="SM00360">
    <property type="entry name" value="RRM"/>
    <property type="match status" value="1"/>
</dbReference>
<dbReference type="STRING" id="92696.A0A4R0RIH7"/>
<gene>
    <name evidence="4" type="ORF">EIP91_007479</name>
</gene>
<dbReference type="GO" id="GO:0003723">
    <property type="term" value="F:RNA binding"/>
    <property type="evidence" value="ECO:0007669"/>
    <property type="project" value="UniProtKB-UniRule"/>
</dbReference>
<keyword evidence="1" id="KW-0694">RNA-binding</keyword>
<keyword evidence="5" id="KW-1185">Reference proteome</keyword>
<proteinExistence type="predicted"/>
<accession>A0A4R0RIH7</accession>
<comment type="caution">
    <text evidence="4">The sequence shown here is derived from an EMBL/GenBank/DDBJ whole genome shotgun (WGS) entry which is preliminary data.</text>
</comment>
<feature type="region of interest" description="Disordered" evidence="2">
    <location>
        <begin position="71"/>
        <end position="92"/>
    </location>
</feature>
<feature type="compositionally biased region" description="Basic and acidic residues" evidence="2">
    <location>
        <begin position="76"/>
        <end position="92"/>
    </location>
</feature>
<feature type="domain" description="RRM" evidence="3">
    <location>
        <begin position="5"/>
        <end position="76"/>
    </location>
</feature>
<dbReference type="PANTHER" id="PTHR32343:SF10">
    <property type="entry name" value="RNA-BINDING REGION RNP-1 DOMAIN-CONTAINING PROTEIN"/>
    <property type="match status" value="1"/>
</dbReference>
<dbReference type="OrthoDB" id="7763451at2759"/>
<dbReference type="InterPro" id="IPR035979">
    <property type="entry name" value="RBD_domain_sf"/>
</dbReference>
<dbReference type="EMBL" id="RWJN01000402">
    <property type="protein sequence ID" value="TCD62104.1"/>
    <property type="molecule type" value="Genomic_DNA"/>
</dbReference>
<feature type="region of interest" description="Disordered" evidence="2">
    <location>
        <begin position="219"/>
        <end position="270"/>
    </location>
</feature>
<dbReference type="PANTHER" id="PTHR32343">
    <property type="entry name" value="SERINE/ARGININE-RICH SPLICING FACTOR"/>
    <property type="match status" value="1"/>
</dbReference>
<dbReference type="AlphaFoldDB" id="A0A4R0RIH7"/>
<evidence type="ECO:0000256" key="2">
    <source>
        <dbReference type="SAM" id="MobiDB-lite"/>
    </source>
</evidence>
<evidence type="ECO:0000259" key="3">
    <source>
        <dbReference type="PROSITE" id="PS50102"/>
    </source>
</evidence>
<evidence type="ECO:0000313" key="4">
    <source>
        <dbReference type="EMBL" id="TCD62104.1"/>
    </source>
</evidence>
<dbReference type="PROSITE" id="PS50102">
    <property type="entry name" value="RRM"/>
    <property type="match status" value="1"/>
</dbReference>
<dbReference type="Gene3D" id="3.30.70.330">
    <property type="match status" value="1"/>
</dbReference>
<evidence type="ECO:0000256" key="1">
    <source>
        <dbReference type="PROSITE-ProRule" id="PRU00176"/>
    </source>
</evidence>
<organism evidence="4 5">
    <name type="scientific">Steccherinum ochraceum</name>
    <dbReference type="NCBI Taxonomy" id="92696"/>
    <lineage>
        <taxon>Eukaryota</taxon>
        <taxon>Fungi</taxon>
        <taxon>Dikarya</taxon>
        <taxon>Basidiomycota</taxon>
        <taxon>Agaricomycotina</taxon>
        <taxon>Agaricomycetes</taxon>
        <taxon>Polyporales</taxon>
        <taxon>Steccherinaceae</taxon>
        <taxon>Steccherinum</taxon>
    </lineage>
</organism>
<feature type="compositionally biased region" description="Low complexity" evidence="2">
    <location>
        <begin position="227"/>
        <end position="237"/>
    </location>
</feature>
<dbReference type="InterPro" id="IPR000504">
    <property type="entry name" value="RRM_dom"/>
</dbReference>
<sequence>MAATYTVQVSQLAPATTEQNLLDFFTFCGKIQSVDYNPANHTAVIHFEKPQAAKTALMLNGGTLDGSPISVTSEMTHPDHDDHDKSEHVDQTDKPRAGIAAEYLARGYKLSDQILERAIAMDNEKGISNKFLAYIQSMDTTLGERALGKDKTISGKVQETLTQATAHARGIDEQKGITKQAGDYYSRALSSPFGKKVFDFYTSTSKQIFDIHEEARRIADSHKTQGASAPTSSTTSASEKETPVSTGVGTSAPPTDPALTSSTESATKPL</sequence>